<dbReference type="CDD" id="cd03786">
    <property type="entry name" value="GTB_UDP-GlcNAc_2-Epimerase"/>
    <property type="match status" value="1"/>
</dbReference>
<accession>A0A3B1D2A5</accession>
<dbReference type="InterPro" id="IPR029767">
    <property type="entry name" value="WecB-like"/>
</dbReference>
<name>A0A3B1D2A5_9ZZZZ</name>
<dbReference type="Pfam" id="PF02350">
    <property type="entry name" value="Epimerase_2"/>
    <property type="match status" value="1"/>
</dbReference>
<evidence type="ECO:0000259" key="1">
    <source>
        <dbReference type="Pfam" id="PF02350"/>
    </source>
</evidence>
<keyword evidence="2" id="KW-0413">Isomerase</keyword>
<dbReference type="InterPro" id="IPR003331">
    <property type="entry name" value="UDP_GlcNAc_Epimerase_2_dom"/>
</dbReference>
<evidence type="ECO:0000313" key="2">
    <source>
        <dbReference type="EMBL" id="VAX34862.1"/>
    </source>
</evidence>
<dbReference type="NCBIfam" id="TIGR00236">
    <property type="entry name" value="wecB"/>
    <property type="match status" value="1"/>
</dbReference>
<dbReference type="Gene3D" id="3.40.50.2000">
    <property type="entry name" value="Glycogen Phosphorylase B"/>
    <property type="match status" value="2"/>
</dbReference>
<dbReference type="PANTHER" id="PTHR43174:SF1">
    <property type="entry name" value="UDP-N-ACETYLGLUCOSAMINE 2-EPIMERASE"/>
    <property type="match status" value="1"/>
</dbReference>
<dbReference type="AlphaFoldDB" id="A0A3B1D2A5"/>
<dbReference type="SUPFAM" id="SSF53756">
    <property type="entry name" value="UDP-Glycosyltransferase/glycogen phosphorylase"/>
    <property type="match status" value="1"/>
</dbReference>
<protein>
    <submittedName>
        <fullName evidence="2">UDP-N-acetylglucosamine 2-epimerase</fullName>
        <ecNumber evidence="2">5.1.3.14</ecNumber>
    </submittedName>
</protein>
<feature type="domain" description="UDP-N-acetylglucosamine 2-epimerase" evidence="1">
    <location>
        <begin position="22"/>
        <end position="359"/>
    </location>
</feature>
<dbReference type="PANTHER" id="PTHR43174">
    <property type="entry name" value="UDP-N-ACETYLGLUCOSAMINE 2-EPIMERASE"/>
    <property type="match status" value="1"/>
</dbReference>
<dbReference type="GO" id="GO:0008761">
    <property type="term" value="F:UDP-N-acetylglucosamine 2-epimerase activity"/>
    <property type="evidence" value="ECO:0007669"/>
    <property type="project" value="UniProtKB-EC"/>
</dbReference>
<gene>
    <name evidence="2" type="ORF">MNBD_UNCLBAC01-1104</name>
</gene>
<proteinExistence type="predicted"/>
<dbReference type="EMBL" id="UOGJ01000011">
    <property type="protein sequence ID" value="VAX34862.1"/>
    <property type="molecule type" value="Genomic_DNA"/>
</dbReference>
<reference evidence="2" key="1">
    <citation type="submission" date="2018-06" db="EMBL/GenBank/DDBJ databases">
        <authorList>
            <person name="Zhirakovskaya E."/>
        </authorList>
    </citation>
    <scope>NUCLEOTIDE SEQUENCE</scope>
</reference>
<sequence length="366" mass="41134">MKIISVVGARPNFMKIAPIVEHIKKKRSFQHILVHTGQHYDRKMSKSFFDDLGIPKPDIDLGVGSSTHANQTAQVMVKFEEILFAHQPDLVLVVGDVNSTMACSIVASKLNIPVAHVEAGLRSFDRTMPEEINRLITDSISNILFTTCRDADRNLKKEGVPAKKIFFVGNVMIDTLIKNKKKTASSTVLKTMGLKKQEYVLVTLHRPSNVDNVQSLNNLMDIFANLQKRTKIIFPVHPRTRKQLIEFGCLEKAKALPNLTFTDPLGYLDFLKLMLNCKMVLTDSGGIQEETSFLKIPCLTLRENTERPITTTLGTNYLVGMKKNKIIKIANQILDGKYKKGKAIPYWDGKAAQRIVNVLLQYAKKG</sequence>
<dbReference type="EC" id="5.1.3.14" evidence="2"/>
<organism evidence="2">
    <name type="scientific">hydrothermal vent metagenome</name>
    <dbReference type="NCBI Taxonomy" id="652676"/>
    <lineage>
        <taxon>unclassified sequences</taxon>
        <taxon>metagenomes</taxon>
        <taxon>ecological metagenomes</taxon>
    </lineage>
</organism>